<comment type="similarity">
    <text evidence="1">Belongs to the N(4)/N(6)-methyltransferase family.</text>
</comment>
<dbReference type="GO" id="GO:0008170">
    <property type="term" value="F:N-methyltransferase activity"/>
    <property type="evidence" value="ECO:0007669"/>
    <property type="project" value="InterPro"/>
</dbReference>
<dbReference type="InterPro" id="IPR003356">
    <property type="entry name" value="DNA_methylase_A-5"/>
</dbReference>
<comment type="caution">
    <text evidence="4">The sequence shown here is derived from an EMBL/GenBank/DDBJ whole genome shotgun (WGS) entry which is preliminary data.</text>
</comment>
<dbReference type="InterPro" id="IPR052916">
    <property type="entry name" value="Type-I_RE_MTase_Subunit"/>
</dbReference>
<evidence type="ECO:0000313" key="4">
    <source>
        <dbReference type="EMBL" id="KVE25722.1"/>
    </source>
</evidence>
<dbReference type="Proteomes" id="UP000062788">
    <property type="component" value="Unassembled WGS sequence"/>
</dbReference>
<organism evidence="4 5">
    <name type="scientific">Burkholderia singularis</name>
    <dbReference type="NCBI Taxonomy" id="1503053"/>
    <lineage>
        <taxon>Bacteria</taxon>
        <taxon>Pseudomonadati</taxon>
        <taxon>Pseudomonadota</taxon>
        <taxon>Betaproteobacteria</taxon>
        <taxon>Burkholderiales</taxon>
        <taxon>Burkholderiaceae</taxon>
        <taxon>Burkholderia</taxon>
        <taxon>pseudomallei group</taxon>
    </lineage>
</organism>
<dbReference type="InterPro" id="IPR029063">
    <property type="entry name" value="SAM-dependent_MTases_sf"/>
</dbReference>
<proteinExistence type="inferred from homology"/>
<dbReference type="Pfam" id="PF02384">
    <property type="entry name" value="N6_Mtase"/>
    <property type="match status" value="1"/>
</dbReference>
<dbReference type="AlphaFoldDB" id="A0A103DZQ7"/>
<name>A0A103DZQ7_9BURK</name>
<keyword evidence="5" id="KW-1185">Reference proteome</keyword>
<evidence type="ECO:0000259" key="2">
    <source>
        <dbReference type="Pfam" id="PF02384"/>
    </source>
</evidence>
<feature type="domain" description="Type I restriction enzyme R protein N-terminal" evidence="3">
    <location>
        <begin position="14"/>
        <end position="124"/>
    </location>
</feature>
<dbReference type="PANTHER" id="PTHR42998">
    <property type="entry name" value="TYPE I RESTRICTION ENZYME HINDVIIP M PROTEIN-RELATED"/>
    <property type="match status" value="1"/>
</dbReference>
<dbReference type="PRINTS" id="PR00507">
    <property type="entry name" value="N12N6MTFRASE"/>
</dbReference>
<dbReference type="GO" id="GO:0003677">
    <property type="term" value="F:DNA binding"/>
    <property type="evidence" value="ECO:0007669"/>
    <property type="project" value="InterPro"/>
</dbReference>
<feature type="domain" description="DNA methylase adenine-specific" evidence="2">
    <location>
        <begin position="253"/>
        <end position="527"/>
    </location>
</feature>
<dbReference type="Pfam" id="PF13588">
    <property type="entry name" value="HSDR_N_2"/>
    <property type="match status" value="1"/>
</dbReference>
<dbReference type="EMBL" id="LOWA01000037">
    <property type="protein sequence ID" value="KVE25722.1"/>
    <property type="molecule type" value="Genomic_DNA"/>
</dbReference>
<sequence length="591" mass="66533">MHCRIRKVDKVFKPEEVVRQKIINWLVDDLGYDENRIGVEVGIQMGGKVHDKPADIVVFTDATKSGHWVIIEVKKPGRKDGIEQLKSYMNPTAATFGYWTNGADERFLLRSGSNDYSKPIWRLPRSGETLDDVDEPITRSKLRPVTDLYAILKDLEQHILAHQTVDTFNEIFKLVFAKLFDERVNLPKASSVAQFRIGLTEAATTAAANVRKLFDRAKLKWNDVYDSADTIALTDENLAYCIKVLQGTYLMKSGDVLGLAFELLVNQEMKGEMGQYFTPRQVVDMMVKMIEPTIEETVCDPACGSGGFLIYTMRKVFQYIEDTWDDADDRAEQRKDYAQDKLVGMDNDARLVKVAKAYMIMENDGRGGLFSVDSLDYNVWEKRLKERVTGRKTLKPSDLAQGALVKDRLPTDGLQVILTNPPFAGAIKASTTLSQYSLALGKNGKNEGALVRAVLFLERCLDMLVPGGRMGIVLPQGLFNNITDQNIRTFIDQKARVLAVVGLHPYTFKPFTLAKTSVLFLQKWRENEYLPNYPVFTAVSMRPGKTKLGAPLYLEDGKTLDCDMDEIAEQYKAWKNSLTKNANKSAAKAKA</sequence>
<protein>
    <submittedName>
        <fullName evidence="4">Uncharacterized protein</fullName>
    </submittedName>
</protein>
<dbReference type="PANTHER" id="PTHR42998:SF1">
    <property type="entry name" value="TYPE I RESTRICTION ENZYME HINDI METHYLASE SUBUNIT"/>
    <property type="match status" value="1"/>
</dbReference>
<dbReference type="SUPFAM" id="SSF53335">
    <property type="entry name" value="S-adenosyl-L-methionine-dependent methyltransferases"/>
    <property type="match status" value="1"/>
</dbReference>
<dbReference type="Gene3D" id="3.40.50.150">
    <property type="entry name" value="Vaccinia Virus protein VP39"/>
    <property type="match status" value="1"/>
</dbReference>
<evidence type="ECO:0000313" key="5">
    <source>
        <dbReference type="Proteomes" id="UP000062788"/>
    </source>
</evidence>
<evidence type="ECO:0000256" key="1">
    <source>
        <dbReference type="ARBA" id="ARBA00006594"/>
    </source>
</evidence>
<reference evidence="4 5" key="1">
    <citation type="submission" date="2015-11" db="EMBL/GenBank/DDBJ databases">
        <title>Expanding the genomic diversity of Burkholderia species for the development of highly accurate diagnostics.</title>
        <authorList>
            <person name="Sahl J."/>
            <person name="Keim P."/>
            <person name="Wagner D."/>
        </authorList>
    </citation>
    <scope>NUCLEOTIDE SEQUENCE [LARGE SCALE GENOMIC DNA]</scope>
    <source>
        <strain evidence="4 5">TSV85</strain>
    </source>
</reference>
<evidence type="ECO:0000259" key="3">
    <source>
        <dbReference type="Pfam" id="PF13588"/>
    </source>
</evidence>
<accession>A0A103DZQ7</accession>
<gene>
    <name evidence="4" type="ORF">WS67_17630</name>
</gene>
<dbReference type="InterPro" id="IPR029464">
    <property type="entry name" value="HSDR_N"/>
</dbReference>